<evidence type="ECO:0000313" key="9">
    <source>
        <dbReference type="EMBL" id="TJZ79207.1"/>
    </source>
</evidence>
<evidence type="ECO:0000313" key="10">
    <source>
        <dbReference type="Proteomes" id="UP000310016"/>
    </source>
</evidence>
<dbReference type="HAMAP" id="MF_02071">
    <property type="entry name" value="RlpA"/>
    <property type="match status" value="1"/>
</dbReference>
<dbReference type="SUPFAM" id="SSF50685">
    <property type="entry name" value="Barwin-like endoglucanases"/>
    <property type="match status" value="1"/>
</dbReference>
<dbReference type="SUPFAM" id="SSF110997">
    <property type="entry name" value="Sporulation related repeat"/>
    <property type="match status" value="1"/>
</dbReference>
<protein>
    <recommendedName>
        <fullName evidence="4">Endolytic peptidoglycan transglycosylase RlpA</fullName>
        <ecNumber evidence="4">4.2.2.-</ecNumber>
    </recommendedName>
</protein>
<comment type="subcellular location">
    <subcellularLocation>
        <location evidence="4">Cell membrane</location>
        <topology evidence="4">Lipid-anchor</topology>
    </subcellularLocation>
</comment>
<dbReference type="InterPro" id="IPR036908">
    <property type="entry name" value="RlpA-like_sf"/>
</dbReference>
<dbReference type="InterPro" id="IPR034718">
    <property type="entry name" value="RlpA"/>
</dbReference>
<dbReference type="GO" id="GO:0005886">
    <property type="term" value="C:plasma membrane"/>
    <property type="evidence" value="ECO:0007669"/>
    <property type="project" value="UniProtKB-SubCell"/>
</dbReference>
<dbReference type="Gene3D" id="2.40.40.10">
    <property type="entry name" value="RlpA-like domain"/>
    <property type="match status" value="1"/>
</dbReference>
<evidence type="ECO:0000256" key="4">
    <source>
        <dbReference type="HAMAP-Rule" id="MF_02071"/>
    </source>
</evidence>
<dbReference type="GO" id="GO:0000270">
    <property type="term" value="P:peptidoglycan metabolic process"/>
    <property type="evidence" value="ECO:0007669"/>
    <property type="project" value="UniProtKB-UniRule"/>
</dbReference>
<evidence type="ECO:0000256" key="3">
    <source>
        <dbReference type="ARBA" id="ARBA00023316"/>
    </source>
</evidence>
<evidence type="ECO:0000256" key="1">
    <source>
        <dbReference type="ARBA" id="ARBA00022729"/>
    </source>
</evidence>
<sequence>MKLICLSVCTALLAACSSTPSRTTTPAPQPTPPATTSARPPVLAQQPSNNPCVYVRSSNGAFYKDDGPLDLPPWIDLVPEATPRAEPLHRFANNPYTVLGQSFTPIRDAGDYRAQGIGSWYGRKFHGQKTSSGEVYDMFAMTAASPVLPIPSYARITNVKNGRSVIVRVNDRGPFHKGRVIDLSFVAACRLGYAMQGSSEVVVESLTAGGALPPPTVATVVETPAPASAQALPPPAPVAPVAETRNGVYLQLGAFSSRTNAEAFLTRLSGELPPGSPLVIQTAGAMHRVRLGPYPDRHAAELAARQLADAHDLTAVIGR</sequence>
<dbReference type="Pfam" id="PF05036">
    <property type="entry name" value="SPOR"/>
    <property type="match status" value="1"/>
</dbReference>
<evidence type="ECO:0000256" key="5">
    <source>
        <dbReference type="RuleBase" id="RU003495"/>
    </source>
</evidence>
<keyword evidence="4" id="KW-0472">Membrane</keyword>
<dbReference type="AlphaFoldDB" id="A0A4U0QCR0"/>
<evidence type="ECO:0000259" key="8">
    <source>
        <dbReference type="PROSITE" id="PS51724"/>
    </source>
</evidence>
<keyword evidence="1 7" id="KW-0732">Signal</keyword>
<dbReference type="InterPro" id="IPR007730">
    <property type="entry name" value="SPOR-like_dom"/>
</dbReference>
<dbReference type="NCBIfam" id="TIGR00413">
    <property type="entry name" value="rlpA"/>
    <property type="match status" value="1"/>
</dbReference>
<feature type="region of interest" description="Disordered" evidence="6">
    <location>
        <begin position="18"/>
        <end position="49"/>
    </location>
</feature>
<evidence type="ECO:0000256" key="7">
    <source>
        <dbReference type="SAM" id="SignalP"/>
    </source>
</evidence>
<reference evidence="9 10" key="1">
    <citation type="submission" date="2019-04" db="EMBL/GenBank/DDBJ databases">
        <title>Chitiniphilus eburnea sp. nov., a novel chitinolytic bacterium isolated from aquaculture sludge.</title>
        <authorList>
            <person name="Sheng M."/>
        </authorList>
    </citation>
    <scope>NUCLEOTIDE SEQUENCE [LARGE SCALE GENOMIC DNA]</scope>
    <source>
        <strain evidence="9 10">HX-2-15</strain>
    </source>
</reference>
<proteinExistence type="inferred from homology"/>
<dbReference type="PROSITE" id="PS51257">
    <property type="entry name" value="PROKAR_LIPOPROTEIN"/>
    <property type="match status" value="1"/>
</dbReference>
<comment type="similarity">
    <text evidence="4 5">Belongs to the RlpA family.</text>
</comment>
<keyword evidence="3 4" id="KW-0961">Cell wall biogenesis/degradation</keyword>
<keyword evidence="4" id="KW-0449">Lipoprotein</keyword>
<comment type="function">
    <text evidence="4">Lytic transglycosylase with a strong preference for naked glycan strands that lack stem peptides.</text>
</comment>
<gene>
    <name evidence="4" type="primary">rlpA</name>
    <name evidence="9" type="ORF">FAZ21_01405</name>
</gene>
<feature type="chain" id="PRO_5021052598" description="Endolytic peptidoglycan transglycosylase RlpA" evidence="7">
    <location>
        <begin position="22"/>
        <end position="319"/>
    </location>
</feature>
<dbReference type="EC" id="4.2.2.-" evidence="4"/>
<accession>A0A4U0QCR0</accession>
<dbReference type="GO" id="GO:0071555">
    <property type="term" value="P:cell wall organization"/>
    <property type="evidence" value="ECO:0007669"/>
    <property type="project" value="UniProtKB-KW"/>
</dbReference>
<name>A0A4U0QCR0_9NEIS</name>
<dbReference type="Proteomes" id="UP000310016">
    <property type="component" value="Unassembled WGS sequence"/>
</dbReference>
<dbReference type="RefSeq" id="WP_136771719.1">
    <property type="nucleotide sequence ID" value="NZ_CP156074.1"/>
</dbReference>
<dbReference type="Gene3D" id="3.30.70.1070">
    <property type="entry name" value="Sporulation related repeat"/>
    <property type="match status" value="1"/>
</dbReference>
<dbReference type="PANTHER" id="PTHR34183:SF1">
    <property type="entry name" value="ENDOLYTIC PEPTIDOGLYCAN TRANSGLYCOSYLASE RLPA"/>
    <property type="match status" value="1"/>
</dbReference>
<dbReference type="PROSITE" id="PS51724">
    <property type="entry name" value="SPOR"/>
    <property type="match status" value="1"/>
</dbReference>
<keyword evidence="4" id="KW-1003">Cell membrane</keyword>
<comment type="caution">
    <text evidence="9">The sequence shown here is derived from an EMBL/GenBank/DDBJ whole genome shotgun (WGS) entry which is preliminary data.</text>
</comment>
<evidence type="ECO:0000256" key="6">
    <source>
        <dbReference type="SAM" id="MobiDB-lite"/>
    </source>
</evidence>
<dbReference type="CDD" id="cd22268">
    <property type="entry name" value="DPBB_RlpA-like"/>
    <property type="match status" value="1"/>
</dbReference>
<feature type="domain" description="SPOR" evidence="8">
    <location>
        <begin position="242"/>
        <end position="319"/>
    </location>
</feature>
<keyword evidence="10" id="KW-1185">Reference proteome</keyword>
<dbReference type="EMBL" id="SUMF01000001">
    <property type="protein sequence ID" value="TJZ79207.1"/>
    <property type="molecule type" value="Genomic_DNA"/>
</dbReference>
<organism evidence="9 10">
    <name type="scientific">Chitiniphilus eburneus</name>
    <dbReference type="NCBI Taxonomy" id="2571148"/>
    <lineage>
        <taxon>Bacteria</taxon>
        <taxon>Pseudomonadati</taxon>
        <taxon>Pseudomonadota</taxon>
        <taxon>Betaproteobacteria</taxon>
        <taxon>Neisseriales</taxon>
        <taxon>Chitinibacteraceae</taxon>
        <taxon>Chitiniphilus</taxon>
    </lineage>
</organism>
<dbReference type="GO" id="GO:0008932">
    <property type="term" value="F:lytic endotransglycosylase activity"/>
    <property type="evidence" value="ECO:0007669"/>
    <property type="project" value="UniProtKB-UniRule"/>
</dbReference>
<dbReference type="GO" id="GO:0042834">
    <property type="term" value="F:peptidoglycan binding"/>
    <property type="evidence" value="ECO:0007669"/>
    <property type="project" value="InterPro"/>
</dbReference>
<dbReference type="Pfam" id="PF03330">
    <property type="entry name" value="DPBB_1"/>
    <property type="match status" value="1"/>
</dbReference>
<feature type="signal peptide" evidence="7">
    <location>
        <begin position="1"/>
        <end position="21"/>
    </location>
</feature>
<dbReference type="InterPro" id="IPR009009">
    <property type="entry name" value="RlpA-like_DPBB"/>
</dbReference>
<dbReference type="InterPro" id="IPR012997">
    <property type="entry name" value="RplA"/>
</dbReference>
<keyword evidence="4" id="KW-0564">Palmitate</keyword>
<dbReference type="OrthoDB" id="9779128at2"/>
<dbReference type="InterPro" id="IPR036680">
    <property type="entry name" value="SPOR-like_sf"/>
</dbReference>
<dbReference type="PANTHER" id="PTHR34183">
    <property type="entry name" value="ENDOLYTIC PEPTIDOGLYCAN TRANSGLYCOSYLASE RLPA"/>
    <property type="match status" value="1"/>
</dbReference>
<evidence type="ECO:0000256" key="2">
    <source>
        <dbReference type="ARBA" id="ARBA00023239"/>
    </source>
</evidence>
<keyword evidence="2 4" id="KW-0456">Lyase</keyword>